<feature type="transmembrane region" description="Helical" evidence="9">
    <location>
        <begin position="151"/>
        <end position="173"/>
    </location>
</feature>
<dbReference type="Proteomes" id="UP000277766">
    <property type="component" value="Unassembled WGS sequence"/>
</dbReference>
<feature type="transmembrane region" description="Helical" evidence="9">
    <location>
        <begin position="12"/>
        <end position="37"/>
    </location>
</feature>
<feature type="domain" description="ABC transmembrane type-1" evidence="11">
    <location>
        <begin position="11"/>
        <end position="218"/>
    </location>
</feature>
<dbReference type="OrthoDB" id="9795403at2"/>
<keyword evidence="5 10" id="KW-0500">Molybdenum</keyword>
<dbReference type="InterPro" id="IPR011867">
    <property type="entry name" value="ModB_ABC"/>
</dbReference>
<organism evidence="12 13">
    <name type="scientific">Deinococcus radiophilus</name>
    <dbReference type="NCBI Taxonomy" id="32062"/>
    <lineage>
        <taxon>Bacteria</taxon>
        <taxon>Thermotogati</taxon>
        <taxon>Deinococcota</taxon>
        <taxon>Deinococci</taxon>
        <taxon>Deinococcales</taxon>
        <taxon>Deinococcaceae</taxon>
        <taxon>Deinococcus</taxon>
    </lineage>
</organism>
<reference evidence="12 13" key="1">
    <citation type="submission" date="2018-12" db="EMBL/GenBank/DDBJ databases">
        <title>Deinococcus radiophilus ATCC 27603 genome sequencing and assembly.</title>
        <authorList>
            <person name="Maclea K.S."/>
            <person name="Maynard C.R."/>
        </authorList>
    </citation>
    <scope>NUCLEOTIDE SEQUENCE [LARGE SCALE GENOMIC DNA]</scope>
    <source>
        <strain evidence="12 13">ATCC 27603</strain>
    </source>
</reference>
<protein>
    <recommendedName>
        <fullName evidence="10">Molybdenum transport system permease</fullName>
    </recommendedName>
</protein>
<dbReference type="SUPFAM" id="SSF161098">
    <property type="entry name" value="MetI-like"/>
    <property type="match status" value="1"/>
</dbReference>
<comment type="subcellular location">
    <subcellularLocation>
        <location evidence="1 9">Cell membrane</location>
        <topology evidence="1 9">Multi-pass membrane protein</topology>
    </subcellularLocation>
</comment>
<evidence type="ECO:0000256" key="2">
    <source>
        <dbReference type="ARBA" id="ARBA00007069"/>
    </source>
</evidence>
<keyword evidence="3 9" id="KW-0813">Transport</keyword>
<evidence type="ECO:0000256" key="5">
    <source>
        <dbReference type="ARBA" id="ARBA00022505"/>
    </source>
</evidence>
<keyword evidence="4 10" id="KW-1003">Cell membrane</keyword>
<proteinExistence type="inferred from homology"/>
<evidence type="ECO:0000313" key="12">
    <source>
        <dbReference type="EMBL" id="RTR24706.1"/>
    </source>
</evidence>
<evidence type="ECO:0000259" key="11">
    <source>
        <dbReference type="PROSITE" id="PS50928"/>
    </source>
</evidence>
<dbReference type="PANTHER" id="PTHR30183:SF3">
    <property type="entry name" value="MOLYBDENUM TRANSPORT SYSTEM PERMEASE PROTEIN MODB"/>
    <property type="match status" value="1"/>
</dbReference>
<dbReference type="NCBIfam" id="TIGR02141">
    <property type="entry name" value="modB_ABC"/>
    <property type="match status" value="1"/>
</dbReference>
<dbReference type="RefSeq" id="WP_126353237.1">
    <property type="nucleotide sequence ID" value="NZ_CP086381.1"/>
</dbReference>
<evidence type="ECO:0000256" key="4">
    <source>
        <dbReference type="ARBA" id="ARBA00022475"/>
    </source>
</evidence>
<feature type="transmembrane region" description="Helical" evidence="9">
    <location>
        <begin position="49"/>
        <end position="67"/>
    </location>
</feature>
<comment type="caution">
    <text evidence="12">The sequence shown here is derived from an EMBL/GenBank/DDBJ whole genome shotgun (WGS) entry which is preliminary data.</text>
</comment>
<dbReference type="GO" id="GO:0015098">
    <property type="term" value="F:molybdate ion transmembrane transporter activity"/>
    <property type="evidence" value="ECO:0007669"/>
    <property type="project" value="UniProtKB-UniRule"/>
</dbReference>
<dbReference type="InterPro" id="IPR000515">
    <property type="entry name" value="MetI-like"/>
</dbReference>
<comment type="similarity">
    <text evidence="2 10">Belongs to the binding-protein-dependent transport system permease family. CysTW subfamily.</text>
</comment>
<keyword evidence="8 9" id="KW-0472">Membrane</keyword>
<evidence type="ECO:0000313" key="13">
    <source>
        <dbReference type="Proteomes" id="UP000277766"/>
    </source>
</evidence>
<keyword evidence="7 9" id="KW-1133">Transmembrane helix</keyword>
<evidence type="ECO:0000256" key="8">
    <source>
        <dbReference type="ARBA" id="ARBA00023136"/>
    </source>
</evidence>
<keyword evidence="13" id="KW-1185">Reference proteome</keyword>
<sequence length="227" mass="23966">MSELASGWQPLLLSLQVAIWATAINLVLGTAAGWWLARSRWPGRNLIDALLTLPMVLPPTVLGYYLLVLVGQGGVLGPLLSGLGIQLVFTLSGAILAATVVSFPLVFRPARAAFETSDRELEGAAWVLGLGRAATFFRVTLPLAWRALLSGLLLAFARALGEFGATLMIAGSIPGQTQTLSIGIYDAVQAGQDGLAWQLVLITSLVCMVTLLLAHWLSPPTPAGRVT</sequence>
<dbReference type="PANTHER" id="PTHR30183">
    <property type="entry name" value="MOLYBDENUM TRANSPORT SYSTEM PERMEASE PROTEIN MODB"/>
    <property type="match status" value="1"/>
</dbReference>
<feature type="transmembrane region" description="Helical" evidence="9">
    <location>
        <begin position="79"/>
        <end position="103"/>
    </location>
</feature>
<evidence type="ECO:0000256" key="9">
    <source>
        <dbReference type="RuleBase" id="RU363032"/>
    </source>
</evidence>
<dbReference type="PROSITE" id="PS50928">
    <property type="entry name" value="ABC_TM1"/>
    <property type="match status" value="1"/>
</dbReference>
<feature type="transmembrane region" description="Helical" evidence="9">
    <location>
        <begin position="194"/>
        <end position="217"/>
    </location>
</feature>
<evidence type="ECO:0000256" key="1">
    <source>
        <dbReference type="ARBA" id="ARBA00004651"/>
    </source>
</evidence>
<evidence type="ECO:0000256" key="6">
    <source>
        <dbReference type="ARBA" id="ARBA00022692"/>
    </source>
</evidence>
<gene>
    <name evidence="12" type="primary">modB</name>
    <name evidence="12" type="ORF">EJ104_12280</name>
</gene>
<keyword evidence="6 9" id="KW-0812">Transmembrane</keyword>
<evidence type="ECO:0000256" key="3">
    <source>
        <dbReference type="ARBA" id="ARBA00022448"/>
    </source>
</evidence>
<dbReference type="Pfam" id="PF00528">
    <property type="entry name" value="BPD_transp_1"/>
    <property type="match status" value="1"/>
</dbReference>
<evidence type="ECO:0000256" key="7">
    <source>
        <dbReference type="ARBA" id="ARBA00022989"/>
    </source>
</evidence>
<dbReference type="GO" id="GO:0005886">
    <property type="term" value="C:plasma membrane"/>
    <property type="evidence" value="ECO:0007669"/>
    <property type="project" value="UniProtKB-SubCell"/>
</dbReference>
<evidence type="ECO:0000256" key="10">
    <source>
        <dbReference type="RuleBase" id="RU365097"/>
    </source>
</evidence>
<dbReference type="CDD" id="cd06261">
    <property type="entry name" value="TM_PBP2"/>
    <property type="match status" value="1"/>
</dbReference>
<accession>A0A3S0KET4</accession>
<dbReference type="AlphaFoldDB" id="A0A3S0KET4"/>
<comment type="function">
    <text evidence="10">Part of the binding-protein-dependent transport system for molybdenum; probably responsible for the translocation of the substrate across the membrane.</text>
</comment>
<name>A0A3S0KET4_9DEIO</name>
<dbReference type="InterPro" id="IPR035906">
    <property type="entry name" value="MetI-like_sf"/>
</dbReference>
<dbReference type="EMBL" id="RXPE01000038">
    <property type="protein sequence ID" value="RTR24706.1"/>
    <property type="molecule type" value="Genomic_DNA"/>
</dbReference>
<dbReference type="Gene3D" id="1.10.3720.10">
    <property type="entry name" value="MetI-like"/>
    <property type="match status" value="1"/>
</dbReference>